<feature type="transmembrane region" description="Helical" evidence="6">
    <location>
        <begin position="82"/>
        <end position="104"/>
    </location>
</feature>
<evidence type="ECO:0000259" key="7">
    <source>
        <dbReference type="Pfam" id="PF00892"/>
    </source>
</evidence>
<feature type="domain" description="EamA" evidence="7">
    <location>
        <begin position="24"/>
        <end position="154"/>
    </location>
</feature>
<keyword evidence="5 6" id="KW-0472">Membrane</keyword>
<dbReference type="PANTHER" id="PTHR32322">
    <property type="entry name" value="INNER MEMBRANE TRANSPORTER"/>
    <property type="match status" value="1"/>
</dbReference>
<dbReference type="InterPro" id="IPR050638">
    <property type="entry name" value="AA-Vitamin_Transporters"/>
</dbReference>
<sequence>MHTPSSAVMAASTPSPRHHAVNNGALPFLLGCMLLGTVGVFVQEAHAAPITATWFRCAFGLLGLTAWMAWQRQWPQLRLSRSTAPWVLASGVLMIASWALFFQAMTYTSAGMAIVLFHVQPLWLLLFGALWLGERVGRQRLAAVLAALFGLALATGVLQHLAVFGTEDASQNGYWLGVSLCMVGAVCMAGVTLCAKKAQTSASALAWWQCLLGTLTLWIWPAQYGWPAWGGAWLWLAGLGLVHTALAYTLIYAGTLRLPTSRIAIFQFVYPAVAIVIDWLYFRQTLSTAQLIGIAVLTIAISVAERPSRQRVARQ</sequence>
<protein>
    <submittedName>
        <fullName evidence="8">Drug/metabolite transporter (DMT)-like permease</fullName>
    </submittedName>
</protein>
<feature type="transmembrane region" description="Helical" evidence="6">
    <location>
        <begin position="232"/>
        <end position="251"/>
    </location>
</feature>
<gene>
    <name evidence="8" type="ORF">HNP33_001830</name>
</gene>
<evidence type="ECO:0000256" key="3">
    <source>
        <dbReference type="ARBA" id="ARBA00022692"/>
    </source>
</evidence>
<keyword evidence="4 6" id="KW-1133">Transmembrane helix</keyword>
<comment type="caution">
    <text evidence="8">The sequence shown here is derived from an EMBL/GenBank/DDBJ whole genome shotgun (WGS) entry which is preliminary data.</text>
</comment>
<reference evidence="8 9" key="1">
    <citation type="submission" date="2020-08" db="EMBL/GenBank/DDBJ databases">
        <title>Functional genomics of gut bacteria from endangered species of beetles.</title>
        <authorList>
            <person name="Carlos-Shanley C."/>
        </authorList>
    </citation>
    <scope>NUCLEOTIDE SEQUENCE [LARGE SCALE GENOMIC DNA]</scope>
    <source>
        <strain evidence="8 9">S00124</strain>
    </source>
</reference>
<dbReference type="Pfam" id="PF00892">
    <property type="entry name" value="EamA"/>
    <property type="match status" value="2"/>
</dbReference>
<dbReference type="SUPFAM" id="SSF103481">
    <property type="entry name" value="Multidrug resistance efflux transporter EmrE"/>
    <property type="match status" value="2"/>
</dbReference>
<feature type="transmembrane region" description="Helical" evidence="6">
    <location>
        <begin position="141"/>
        <end position="162"/>
    </location>
</feature>
<dbReference type="Proteomes" id="UP000562492">
    <property type="component" value="Unassembled WGS sequence"/>
</dbReference>
<keyword evidence="9" id="KW-1185">Reference proteome</keyword>
<proteinExistence type="inferred from homology"/>
<feature type="transmembrane region" description="Helical" evidence="6">
    <location>
        <begin position="20"/>
        <end position="41"/>
    </location>
</feature>
<feature type="transmembrane region" description="Helical" evidence="6">
    <location>
        <begin position="263"/>
        <end position="282"/>
    </location>
</feature>
<feature type="transmembrane region" description="Helical" evidence="6">
    <location>
        <begin position="174"/>
        <end position="195"/>
    </location>
</feature>
<comment type="similarity">
    <text evidence="2">Belongs to the EamA transporter family.</text>
</comment>
<dbReference type="EMBL" id="JACHKZ010000009">
    <property type="protein sequence ID" value="MBB6577772.1"/>
    <property type="molecule type" value="Genomic_DNA"/>
</dbReference>
<organism evidence="8 9">
    <name type="scientific">Comamonas odontotermitis</name>
    <dbReference type="NCBI Taxonomy" id="379895"/>
    <lineage>
        <taxon>Bacteria</taxon>
        <taxon>Pseudomonadati</taxon>
        <taxon>Pseudomonadota</taxon>
        <taxon>Betaproteobacteria</taxon>
        <taxon>Burkholderiales</taxon>
        <taxon>Comamonadaceae</taxon>
        <taxon>Comamonas</taxon>
    </lineage>
</organism>
<dbReference type="InterPro" id="IPR000620">
    <property type="entry name" value="EamA_dom"/>
</dbReference>
<evidence type="ECO:0000313" key="9">
    <source>
        <dbReference type="Proteomes" id="UP000562492"/>
    </source>
</evidence>
<dbReference type="RefSeq" id="WP_233464453.1">
    <property type="nucleotide sequence ID" value="NZ_JACHKZ010000009.1"/>
</dbReference>
<feature type="domain" description="EamA" evidence="7">
    <location>
        <begin position="176"/>
        <end position="302"/>
    </location>
</feature>
<feature type="transmembrane region" description="Helical" evidence="6">
    <location>
        <begin position="110"/>
        <end position="132"/>
    </location>
</feature>
<keyword evidence="3 6" id="KW-0812">Transmembrane</keyword>
<accession>A0ABR6RF51</accession>
<evidence type="ECO:0000313" key="8">
    <source>
        <dbReference type="EMBL" id="MBB6577772.1"/>
    </source>
</evidence>
<feature type="transmembrane region" description="Helical" evidence="6">
    <location>
        <begin position="202"/>
        <end position="220"/>
    </location>
</feature>
<evidence type="ECO:0000256" key="5">
    <source>
        <dbReference type="ARBA" id="ARBA00023136"/>
    </source>
</evidence>
<evidence type="ECO:0000256" key="1">
    <source>
        <dbReference type="ARBA" id="ARBA00004141"/>
    </source>
</evidence>
<feature type="transmembrane region" description="Helical" evidence="6">
    <location>
        <begin position="53"/>
        <end position="70"/>
    </location>
</feature>
<feature type="transmembrane region" description="Helical" evidence="6">
    <location>
        <begin position="288"/>
        <end position="304"/>
    </location>
</feature>
<name>A0ABR6RF51_9BURK</name>
<evidence type="ECO:0000256" key="6">
    <source>
        <dbReference type="SAM" id="Phobius"/>
    </source>
</evidence>
<evidence type="ECO:0000256" key="4">
    <source>
        <dbReference type="ARBA" id="ARBA00022989"/>
    </source>
</evidence>
<dbReference type="PANTHER" id="PTHR32322:SF2">
    <property type="entry name" value="EAMA DOMAIN-CONTAINING PROTEIN"/>
    <property type="match status" value="1"/>
</dbReference>
<dbReference type="InterPro" id="IPR037185">
    <property type="entry name" value="EmrE-like"/>
</dbReference>
<comment type="subcellular location">
    <subcellularLocation>
        <location evidence="1">Membrane</location>
        <topology evidence="1">Multi-pass membrane protein</topology>
    </subcellularLocation>
</comment>
<evidence type="ECO:0000256" key="2">
    <source>
        <dbReference type="ARBA" id="ARBA00007362"/>
    </source>
</evidence>